<dbReference type="Proteomes" id="UP001153269">
    <property type="component" value="Unassembled WGS sequence"/>
</dbReference>
<dbReference type="EMBL" id="CADEAL010004140">
    <property type="protein sequence ID" value="CAB1452727.1"/>
    <property type="molecule type" value="Genomic_DNA"/>
</dbReference>
<organism evidence="1 2">
    <name type="scientific">Pleuronectes platessa</name>
    <name type="common">European plaice</name>
    <dbReference type="NCBI Taxonomy" id="8262"/>
    <lineage>
        <taxon>Eukaryota</taxon>
        <taxon>Metazoa</taxon>
        <taxon>Chordata</taxon>
        <taxon>Craniata</taxon>
        <taxon>Vertebrata</taxon>
        <taxon>Euteleostomi</taxon>
        <taxon>Actinopterygii</taxon>
        <taxon>Neopterygii</taxon>
        <taxon>Teleostei</taxon>
        <taxon>Neoteleostei</taxon>
        <taxon>Acanthomorphata</taxon>
        <taxon>Carangaria</taxon>
        <taxon>Pleuronectiformes</taxon>
        <taxon>Pleuronectoidei</taxon>
        <taxon>Pleuronectidae</taxon>
        <taxon>Pleuronectes</taxon>
    </lineage>
</organism>
<name>A0A9N7VNX9_PLEPL</name>
<evidence type="ECO:0000313" key="2">
    <source>
        <dbReference type="Proteomes" id="UP001153269"/>
    </source>
</evidence>
<protein>
    <submittedName>
        <fullName evidence="1">Uncharacterized protein</fullName>
    </submittedName>
</protein>
<keyword evidence="2" id="KW-1185">Reference proteome</keyword>
<reference evidence="1" key="1">
    <citation type="submission" date="2020-03" db="EMBL/GenBank/DDBJ databases">
        <authorList>
            <person name="Weist P."/>
        </authorList>
    </citation>
    <scope>NUCLEOTIDE SEQUENCE</scope>
</reference>
<evidence type="ECO:0000313" key="1">
    <source>
        <dbReference type="EMBL" id="CAB1452727.1"/>
    </source>
</evidence>
<proteinExistence type="predicted"/>
<dbReference type="AlphaFoldDB" id="A0A9N7VNX9"/>
<comment type="caution">
    <text evidence="1">The sequence shown here is derived from an EMBL/GenBank/DDBJ whole genome shotgun (WGS) entry which is preliminary data.</text>
</comment>
<accession>A0A9N7VNX9</accession>
<gene>
    <name evidence="1" type="ORF">PLEPLA_LOCUS40477</name>
</gene>
<sequence>MEVAVSRRREIKGNYAHCEVQVTKEREQLLLGYTEGLKTCLAGIYQKKIIQEMENGRDSHSVQQNPAQRLRQVVKYAGATPTPES</sequence>